<feature type="transmembrane region" description="Helical" evidence="6">
    <location>
        <begin position="344"/>
        <end position="367"/>
    </location>
</feature>
<feature type="transmembrane region" description="Helical" evidence="6">
    <location>
        <begin position="135"/>
        <end position="160"/>
    </location>
</feature>
<organism evidence="8 9">
    <name type="scientific">Legionella israelensis</name>
    <dbReference type="NCBI Taxonomy" id="454"/>
    <lineage>
        <taxon>Bacteria</taxon>
        <taxon>Pseudomonadati</taxon>
        <taxon>Pseudomonadota</taxon>
        <taxon>Gammaproteobacteria</taxon>
        <taxon>Legionellales</taxon>
        <taxon>Legionellaceae</taxon>
        <taxon>Legionella</taxon>
    </lineage>
</organism>
<name>A0A0W0V1K4_9GAMM</name>
<comment type="caution">
    <text evidence="8">The sequence shown here is derived from an EMBL/GenBank/DDBJ whole genome shotgun (WGS) entry which is preliminary data.</text>
</comment>
<evidence type="ECO:0000256" key="2">
    <source>
        <dbReference type="ARBA" id="ARBA00022475"/>
    </source>
</evidence>
<gene>
    <name evidence="8" type="ORF">Lisr_2792</name>
</gene>
<dbReference type="CDD" id="cd06174">
    <property type="entry name" value="MFS"/>
    <property type="match status" value="1"/>
</dbReference>
<dbReference type="Pfam" id="PF07690">
    <property type="entry name" value="MFS_1"/>
    <property type="match status" value="2"/>
</dbReference>
<dbReference type="InterPro" id="IPR011701">
    <property type="entry name" value="MFS"/>
</dbReference>
<dbReference type="PATRIC" id="fig|454.4.peg.3066"/>
<feature type="transmembrane region" description="Helical" evidence="6">
    <location>
        <begin position="261"/>
        <end position="278"/>
    </location>
</feature>
<evidence type="ECO:0000256" key="4">
    <source>
        <dbReference type="ARBA" id="ARBA00022989"/>
    </source>
</evidence>
<dbReference type="RefSeq" id="WP_058503059.1">
    <property type="nucleotide sequence ID" value="NZ_CAAAJA010000018.1"/>
</dbReference>
<accession>A0A0W0V1K4</accession>
<feature type="transmembrane region" description="Helical" evidence="6">
    <location>
        <begin position="290"/>
        <end position="308"/>
    </location>
</feature>
<dbReference type="PROSITE" id="PS50850">
    <property type="entry name" value="MFS"/>
    <property type="match status" value="1"/>
</dbReference>
<evidence type="ECO:0000313" key="9">
    <source>
        <dbReference type="Proteomes" id="UP000054761"/>
    </source>
</evidence>
<dbReference type="GO" id="GO:0005886">
    <property type="term" value="C:plasma membrane"/>
    <property type="evidence" value="ECO:0007669"/>
    <property type="project" value="UniProtKB-SubCell"/>
</dbReference>
<feature type="transmembrane region" description="Helical" evidence="6">
    <location>
        <begin position="52"/>
        <end position="73"/>
    </location>
</feature>
<keyword evidence="9" id="KW-1185">Reference proteome</keyword>
<feature type="transmembrane region" description="Helical" evidence="6">
    <location>
        <begin position="82"/>
        <end position="100"/>
    </location>
</feature>
<evidence type="ECO:0000256" key="3">
    <source>
        <dbReference type="ARBA" id="ARBA00022692"/>
    </source>
</evidence>
<evidence type="ECO:0000256" key="1">
    <source>
        <dbReference type="ARBA" id="ARBA00004651"/>
    </source>
</evidence>
<dbReference type="Proteomes" id="UP000054761">
    <property type="component" value="Unassembled WGS sequence"/>
</dbReference>
<dbReference type="Gene3D" id="1.20.1250.20">
    <property type="entry name" value="MFS general substrate transporter like domains"/>
    <property type="match status" value="2"/>
</dbReference>
<evidence type="ECO:0000256" key="5">
    <source>
        <dbReference type="ARBA" id="ARBA00023136"/>
    </source>
</evidence>
<feature type="transmembrane region" description="Helical" evidence="6">
    <location>
        <begin position="172"/>
        <end position="191"/>
    </location>
</feature>
<protein>
    <submittedName>
        <fullName evidence="8">Major facilitator superfamily (MFS) transporter</fullName>
    </submittedName>
</protein>
<keyword evidence="4 6" id="KW-1133">Transmembrane helix</keyword>
<feature type="transmembrane region" description="Helical" evidence="6">
    <location>
        <begin position="314"/>
        <end position="337"/>
    </location>
</feature>
<dbReference type="PANTHER" id="PTHR43124">
    <property type="entry name" value="PURINE EFFLUX PUMP PBUE"/>
    <property type="match status" value="1"/>
</dbReference>
<dbReference type="PANTHER" id="PTHR43124:SF3">
    <property type="entry name" value="CHLORAMPHENICOL EFFLUX PUMP RV0191"/>
    <property type="match status" value="1"/>
</dbReference>
<keyword evidence="3 6" id="KW-0812">Transmembrane</keyword>
<feature type="transmembrane region" description="Helical" evidence="6">
    <location>
        <begin position="223"/>
        <end position="241"/>
    </location>
</feature>
<feature type="domain" description="Major facilitator superfamily (MFS) profile" evidence="7">
    <location>
        <begin position="13"/>
        <end position="411"/>
    </location>
</feature>
<keyword evidence="5 6" id="KW-0472">Membrane</keyword>
<comment type="subcellular location">
    <subcellularLocation>
        <location evidence="1">Cell membrane</location>
        <topology evidence="1">Multi-pass membrane protein</topology>
    </subcellularLocation>
</comment>
<dbReference type="InterPro" id="IPR036259">
    <property type="entry name" value="MFS_trans_sf"/>
</dbReference>
<dbReference type="GO" id="GO:0022857">
    <property type="term" value="F:transmembrane transporter activity"/>
    <property type="evidence" value="ECO:0007669"/>
    <property type="project" value="InterPro"/>
</dbReference>
<dbReference type="EMBL" id="LNYH01000151">
    <property type="protein sequence ID" value="KTD14016.1"/>
    <property type="molecule type" value="Genomic_DNA"/>
</dbReference>
<feature type="transmembrane region" description="Helical" evidence="6">
    <location>
        <begin position="12"/>
        <end position="32"/>
    </location>
</feature>
<dbReference type="AlphaFoldDB" id="A0A0W0V1K4"/>
<evidence type="ECO:0000256" key="6">
    <source>
        <dbReference type="SAM" id="Phobius"/>
    </source>
</evidence>
<keyword evidence="2" id="KW-1003">Cell membrane</keyword>
<sequence>MTNVNKISLKGLIVWLICASFFMYEFLLRTVLGTFQYPLMHDLQLSPVRFALLSSTAYQLIYGIMQIPVGILADRFGLKKTLLSAVFFCAIANIGFSFSHHFASAIFFRVLMGFGSSFGFVCLLLAVYDWMPRRNIALFIGMSQFIGTMGPMLAAGPFNALAQASVVSWREIFIALGLIGLTIATLVLLFVDKNRQNQGKFIILSRPSAISENLSRLLSQKQVWFIAVFSASAYFSIEYLSENEGVEFLVKKGFSSTFSSYMITLAWLGYALGCPLLGLISDKMQRRKPVMYISALMALTALTGIIYFSLGKLMTAACFILLGAGASGQSVGFAIMAEQCKEEYLAVGLAINNGMIMLFAAVNAPLIGSILSHLSAASPITMGDYQTAFMIMIMLVSIAIFFAVFAIKETFCKSVRENTTLNPGV</sequence>
<dbReference type="InterPro" id="IPR050189">
    <property type="entry name" value="MFS_Efflux_Transporters"/>
</dbReference>
<reference evidence="8 9" key="1">
    <citation type="submission" date="2015-11" db="EMBL/GenBank/DDBJ databases">
        <title>Genomic analysis of 38 Legionella species identifies large and diverse effector repertoires.</title>
        <authorList>
            <person name="Burstein D."/>
            <person name="Amaro F."/>
            <person name="Zusman T."/>
            <person name="Lifshitz Z."/>
            <person name="Cohen O."/>
            <person name="Gilbert J.A."/>
            <person name="Pupko T."/>
            <person name="Shuman H.A."/>
            <person name="Segal G."/>
        </authorList>
    </citation>
    <scope>NUCLEOTIDE SEQUENCE [LARGE SCALE GENOMIC DNA]</scope>
    <source>
        <strain evidence="8 9">Bercovier 4</strain>
    </source>
</reference>
<evidence type="ECO:0000259" key="7">
    <source>
        <dbReference type="PROSITE" id="PS50850"/>
    </source>
</evidence>
<feature type="transmembrane region" description="Helical" evidence="6">
    <location>
        <begin position="387"/>
        <end position="407"/>
    </location>
</feature>
<evidence type="ECO:0000313" key="8">
    <source>
        <dbReference type="EMBL" id="KTD14016.1"/>
    </source>
</evidence>
<dbReference type="InterPro" id="IPR020846">
    <property type="entry name" value="MFS_dom"/>
</dbReference>
<dbReference type="SUPFAM" id="SSF103473">
    <property type="entry name" value="MFS general substrate transporter"/>
    <property type="match status" value="1"/>
</dbReference>
<proteinExistence type="predicted"/>
<feature type="transmembrane region" description="Helical" evidence="6">
    <location>
        <begin position="106"/>
        <end position="128"/>
    </location>
</feature>